<dbReference type="EC" id="3.6.3.-" evidence="8"/>
<sequence length="802" mass="91260">MIKHYVKVALRLIKRSFLFSSINMLGFVFGMAAAFLIYLWVVDELTYDDCFPEVNRVYRTIEVKREPSGEIKESPSTVRSLTKVFREDFPQVEEATAIKYGELHTFETESHKKISGHGLYVDSAFFRIFPFPVLEGNPEYISNNPDNVVLSELTAQKMFGKKPAVGQKLTYSGYGRERIYNVVAVVKIPSKSHIRFDIVYPMEAYGMGMMGHNWDHFRESIHVYVKMKAGDEGKMYQQELKSMSRALSKFGEKRTLLRFQSVKDIHLNTTFPDPCVKNHGNMATIYLFTALAILVIFMGAFNFTTLSTARASMRYKEIGVRKITGAKRKTLISQFLSESLVQAFISLILALALTELMLPLFNKFMDTEISLRLSWAVFFYILFGIVGIGCLAGSYPAFYLSSINPLLAFKGGQKTGKKGGLIKGLVCIQFFIALTLMLLTAIVFKQLHYMQNKDLGLDKENVVSVYTSLWYNVAGFKQELLRNPNVKSISMGAPIESLGEGEAHGDGSLFRWTNIDGQEDSLKMVIVFADGDFSKTFGLELIKGKLLESDFGKYWGDRNPGIVINEAAWKGMKVADPIGMELQMNTWGKMHIVGVVKDFNFQSLREKIKPAILYYSPEALSYMHIKIAPEHRQETLKFIQRKYEEMAVQDDLFVKDFSYQFFSDALNKNYTKEHQQSRMLLFFTVLAIVIAMLGVFGLVALSTEQRTKEIGVRKVNGAHSNRIVKMFCMEYLKWVGIAFVVASPIGYYLMYRWLSEFAYQTAISWWLFILAGAVITGVTLLTVIGQTWRKASQNPVVSLRYE</sequence>
<keyword evidence="8" id="KW-0067">ATP-binding</keyword>
<evidence type="ECO:0000256" key="5">
    <source>
        <dbReference type="ARBA" id="ARBA00023136"/>
    </source>
</evidence>
<keyword evidence="2" id="KW-1003">Cell membrane</keyword>
<evidence type="ECO:0000313" key="8">
    <source>
        <dbReference type="EMBL" id="ALJ57342.1"/>
    </source>
</evidence>
<evidence type="ECO:0000256" key="4">
    <source>
        <dbReference type="ARBA" id="ARBA00022989"/>
    </source>
</evidence>
<feature type="domain" description="MacB-like periplasmic core" evidence="7">
    <location>
        <begin position="20"/>
        <end position="241"/>
    </location>
</feature>
<dbReference type="PANTHER" id="PTHR30572">
    <property type="entry name" value="MEMBRANE COMPONENT OF TRANSPORTER-RELATED"/>
    <property type="match status" value="1"/>
</dbReference>
<dbReference type="RefSeq" id="WP_029427951.1">
    <property type="nucleotide sequence ID" value="NZ_CP012801.1"/>
</dbReference>
<keyword evidence="4" id="KW-1133">Transmembrane helix</keyword>
<feature type="domain" description="ABC3 transporter permease C-terminal" evidence="6">
    <location>
        <begin position="682"/>
        <end position="795"/>
    </location>
</feature>
<comment type="subcellular location">
    <subcellularLocation>
        <location evidence="1">Cell membrane</location>
        <topology evidence="1">Multi-pass membrane protein</topology>
    </subcellularLocation>
</comment>
<dbReference type="KEGG" id="bcel:BcellWH2_00066"/>
<dbReference type="GO" id="GO:0022857">
    <property type="term" value="F:transmembrane transporter activity"/>
    <property type="evidence" value="ECO:0007669"/>
    <property type="project" value="TreeGrafter"/>
</dbReference>
<dbReference type="GO" id="GO:0005524">
    <property type="term" value="F:ATP binding"/>
    <property type="evidence" value="ECO:0007669"/>
    <property type="project" value="UniProtKB-KW"/>
</dbReference>
<evidence type="ECO:0000256" key="3">
    <source>
        <dbReference type="ARBA" id="ARBA00022692"/>
    </source>
</evidence>
<reference evidence="8 9" key="1">
    <citation type="journal article" date="2015" name="Science">
        <title>Genetic determinants of in vivo fitness and diet responsiveness in multiple human gut Bacteroides.</title>
        <authorList>
            <person name="Wu M."/>
            <person name="McNulty N.P."/>
            <person name="Rodionov D.A."/>
            <person name="Khoroshkin M.S."/>
            <person name="Griffin N.W."/>
            <person name="Cheng J."/>
            <person name="Latreille P."/>
            <person name="Kerstetter R.A."/>
            <person name="Terrapon N."/>
            <person name="Henrissat B."/>
            <person name="Osterman A.L."/>
            <person name="Gordon J.I."/>
        </authorList>
    </citation>
    <scope>NUCLEOTIDE SEQUENCE [LARGE SCALE GENOMIC DNA]</scope>
    <source>
        <strain evidence="8 9">WH2</strain>
    </source>
</reference>
<proteinExistence type="predicted"/>
<keyword evidence="8" id="KW-0378">Hydrolase</keyword>
<evidence type="ECO:0000256" key="2">
    <source>
        <dbReference type="ARBA" id="ARBA00022475"/>
    </source>
</evidence>
<organism evidence="8 9">
    <name type="scientific">Bacteroides cellulosilyticus</name>
    <dbReference type="NCBI Taxonomy" id="246787"/>
    <lineage>
        <taxon>Bacteria</taxon>
        <taxon>Pseudomonadati</taxon>
        <taxon>Bacteroidota</taxon>
        <taxon>Bacteroidia</taxon>
        <taxon>Bacteroidales</taxon>
        <taxon>Bacteroidaceae</taxon>
        <taxon>Bacteroides</taxon>
    </lineage>
</organism>
<name>A0A0P0FJZ4_9BACE</name>
<dbReference type="InterPro" id="IPR003838">
    <property type="entry name" value="ABC3_permease_C"/>
</dbReference>
<gene>
    <name evidence="8" type="primary">macB_1</name>
    <name evidence="8" type="ORF">BcellWH2_00066</name>
</gene>
<dbReference type="EMBL" id="CP012801">
    <property type="protein sequence ID" value="ALJ57342.1"/>
    <property type="molecule type" value="Genomic_DNA"/>
</dbReference>
<dbReference type="Pfam" id="PF12704">
    <property type="entry name" value="MacB_PCD"/>
    <property type="match status" value="1"/>
</dbReference>
<keyword evidence="5" id="KW-0472">Membrane</keyword>
<protein>
    <submittedName>
        <fullName evidence="8">Macrolide export ATP-binding/permease protein MacB</fullName>
        <ecNumber evidence="8">3.6.3.-</ecNumber>
    </submittedName>
</protein>
<dbReference type="PATRIC" id="fig|246787.4.peg.70"/>
<dbReference type="InterPro" id="IPR025857">
    <property type="entry name" value="MacB_PCD"/>
</dbReference>
<evidence type="ECO:0000259" key="6">
    <source>
        <dbReference type="Pfam" id="PF02687"/>
    </source>
</evidence>
<dbReference type="Proteomes" id="UP000061809">
    <property type="component" value="Chromosome"/>
</dbReference>
<dbReference type="GO" id="GO:0005886">
    <property type="term" value="C:plasma membrane"/>
    <property type="evidence" value="ECO:0007669"/>
    <property type="project" value="UniProtKB-SubCell"/>
</dbReference>
<dbReference type="Pfam" id="PF02687">
    <property type="entry name" value="FtsX"/>
    <property type="match status" value="2"/>
</dbReference>
<keyword evidence="8" id="KW-0547">Nucleotide-binding</keyword>
<dbReference type="GO" id="GO:0016787">
    <property type="term" value="F:hydrolase activity"/>
    <property type="evidence" value="ECO:0007669"/>
    <property type="project" value="UniProtKB-KW"/>
</dbReference>
<dbReference type="PANTHER" id="PTHR30572:SF18">
    <property type="entry name" value="ABC-TYPE MACROLIDE FAMILY EXPORT SYSTEM PERMEASE COMPONENT 2"/>
    <property type="match status" value="1"/>
</dbReference>
<evidence type="ECO:0000256" key="1">
    <source>
        <dbReference type="ARBA" id="ARBA00004651"/>
    </source>
</evidence>
<evidence type="ECO:0000313" key="9">
    <source>
        <dbReference type="Proteomes" id="UP000061809"/>
    </source>
</evidence>
<accession>A0A0P0FJZ4</accession>
<keyword evidence="3" id="KW-0812">Transmembrane</keyword>
<dbReference type="InterPro" id="IPR050250">
    <property type="entry name" value="Macrolide_Exporter_MacB"/>
</dbReference>
<evidence type="ECO:0000259" key="7">
    <source>
        <dbReference type="Pfam" id="PF12704"/>
    </source>
</evidence>
<dbReference type="AlphaFoldDB" id="A0A0P0FJZ4"/>
<feature type="domain" description="ABC3 transporter permease C-terminal" evidence="6">
    <location>
        <begin position="291"/>
        <end position="405"/>
    </location>
</feature>